<dbReference type="Proteomes" id="UP000250235">
    <property type="component" value="Unassembled WGS sequence"/>
</dbReference>
<evidence type="ECO:0000313" key="3">
    <source>
        <dbReference type="Proteomes" id="UP000250235"/>
    </source>
</evidence>
<name>A0A2Z7CDS7_9LAMI</name>
<dbReference type="EMBL" id="KQ996491">
    <property type="protein sequence ID" value="KZV44845.1"/>
    <property type="molecule type" value="Genomic_DNA"/>
</dbReference>
<organism evidence="2 3">
    <name type="scientific">Dorcoceras hygrometricum</name>
    <dbReference type="NCBI Taxonomy" id="472368"/>
    <lineage>
        <taxon>Eukaryota</taxon>
        <taxon>Viridiplantae</taxon>
        <taxon>Streptophyta</taxon>
        <taxon>Embryophyta</taxon>
        <taxon>Tracheophyta</taxon>
        <taxon>Spermatophyta</taxon>
        <taxon>Magnoliopsida</taxon>
        <taxon>eudicotyledons</taxon>
        <taxon>Gunneridae</taxon>
        <taxon>Pentapetalae</taxon>
        <taxon>asterids</taxon>
        <taxon>lamiids</taxon>
        <taxon>Lamiales</taxon>
        <taxon>Gesneriaceae</taxon>
        <taxon>Didymocarpoideae</taxon>
        <taxon>Trichosporeae</taxon>
        <taxon>Loxocarpinae</taxon>
        <taxon>Dorcoceras</taxon>
    </lineage>
</organism>
<evidence type="ECO:0000256" key="1">
    <source>
        <dbReference type="SAM" id="MobiDB-lite"/>
    </source>
</evidence>
<reference evidence="2 3" key="1">
    <citation type="journal article" date="2015" name="Proc. Natl. Acad. Sci. U.S.A.">
        <title>The resurrection genome of Boea hygrometrica: A blueprint for survival of dehydration.</title>
        <authorList>
            <person name="Xiao L."/>
            <person name="Yang G."/>
            <person name="Zhang L."/>
            <person name="Yang X."/>
            <person name="Zhao S."/>
            <person name="Ji Z."/>
            <person name="Zhou Q."/>
            <person name="Hu M."/>
            <person name="Wang Y."/>
            <person name="Chen M."/>
            <person name="Xu Y."/>
            <person name="Jin H."/>
            <person name="Xiao X."/>
            <person name="Hu G."/>
            <person name="Bao F."/>
            <person name="Hu Y."/>
            <person name="Wan P."/>
            <person name="Li L."/>
            <person name="Deng X."/>
            <person name="Kuang T."/>
            <person name="Xiang C."/>
            <person name="Zhu J.K."/>
            <person name="Oliver M.J."/>
            <person name="He Y."/>
        </authorList>
    </citation>
    <scope>NUCLEOTIDE SEQUENCE [LARGE SCALE GENOMIC DNA]</scope>
    <source>
        <strain evidence="3">cv. XS01</strain>
    </source>
</reference>
<protein>
    <submittedName>
        <fullName evidence="2">Uncharacterized protein</fullName>
    </submittedName>
</protein>
<feature type="region of interest" description="Disordered" evidence="1">
    <location>
        <begin position="39"/>
        <end position="75"/>
    </location>
</feature>
<evidence type="ECO:0000313" key="2">
    <source>
        <dbReference type="EMBL" id="KZV44845.1"/>
    </source>
</evidence>
<dbReference type="AlphaFoldDB" id="A0A2Z7CDS7"/>
<proteinExistence type="predicted"/>
<accession>A0A2Z7CDS7</accession>
<feature type="compositionally biased region" description="Polar residues" evidence="1">
    <location>
        <begin position="49"/>
        <end position="58"/>
    </location>
</feature>
<feature type="compositionally biased region" description="Polar residues" evidence="1">
    <location>
        <begin position="66"/>
        <end position="75"/>
    </location>
</feature>
<gene>
    <name evidence="2" type="ORF">F511_09125</name>
</gene>
<keyword evidence="3" id="KW-1185">Reference proteome</keyword>
<sequence length="117" mass="13058">MFKSEIVLVISHRLISSRSVVQGERLAYRLIELGNYINRGGADKKGESSSRGPQQPSDVQIRDSAVSGSAGRTPTFAQRVEISQRRIVETVLDADRNAESLERQAAAERDRDTFLKR</sequence>